<evidence type="ECO:0000256" key="1">
    <source>
        <dbReference type="SAM" id="MobiDB-lite"/>
    </source>
</evidence>
<feature type="transmembrane region" description="Helical" evidence="2">
    <location>
        <begin position="12"/>
        <end position="32"/>
    </location>
</feature>
<keyword evidence="2" id="KW-0812">Transmembrane</keyword>
<reference evidence="3" key="1">
    <citation type="submission" date="2020-02" db="EMBL/GenBank/DDBJ databases">
        <authorList>
            <person name="Palmer J.M."/>
        </authorList>
    </citation>
    <scope>NUCLEOTIDE SEQUENCE</scope>
    <source>
        <strain evidence="3">EPUS1.4</strain>
        <tissue evidence="3">Thallus</tissue>
    </source>
</reference>
<accession>A0A8H7AJW4</accession>
<organism evidence="3 4">
    <name type="scientific">Endocarpon pusillum</name>
    <dbReference type="NCBI Taxonomy" id="364733"/>
    <lineage>
        <taxon>Eukaryota</taxon>
        <taxon>Fungi</taxon>
        <taxon>Dikarya</taxon>
        <taxon>Ascomycota</taxon>
        <taxon>Pezizomycotina</taxon>
        <taxon>Eurotiomycetes</taxon>
        <taxon>Chaetothyriomycetidae</taxon>
        <taxon>Verrucariales</taxon>
        <taxon>Verrucariaceae</taxon>
        <taxon>Endocarpon</taxon>
    </lineage>
</organism>
<keyword evidence="2" id="KW-0472">Membrane</keyword>
<feature type="compositionally biased region" description="Basic and acidic residues" evidence="1">
    <location>
        <begin position="107"/>
        <end position="119"/>
    </location>
</feature>
<protein>
    <submittedName>
        <fullName evidence="3">Uncharacterized protein</fullName>
    </submittedName>
</protein>
<dbReference type="OrthoDB" id="10403909at2759"/>
<name>A0A8H7AJW4_9EURO</name>
<proteinExistence type="predicted"/>
<sequence>MSGYKPLEHGSGWAIVVLTVVGLLITVLVKVVSMKFPDAAETGARERHRETVLLAGWAAQQRGEDLDYLVWEAYRRYAKEVEEEERKLGHTSKSIFGAGSGGPSAMNKDDEEKEPRREAVCASLQQSPASHRGRSVRRRSRIPTRAETTLRTGGSTPSVTVDRWSRERAGQIGEVPVPLFHLPLR</sequence>
<keyword evidence="2" id="KW-1133">Transmembrane helix</keyword>
<feature type="compositionally biased region" description="Basic residues" evidence="1">
    <location>
        <begin position="131"/>
        <end position="142"/>
    </location>
</feature>
<feature type="compositionally biased region" description="Polar residues" evidence="1">
    <location>
        <begin position="146"/>
        <end position="159"/>
    </location>
</feature>
<gene>
    <name evidence="3" type="ORF">GJ744_009006</name>
</gene>
<keyword evidence="4" id="KW-1185">Reference proteome</keyword>
<evidence type="ECO:0000256" key="2">
    <source>
        <dbReference type="SAM" id="Phobius"/>
    </source>
</evidence>
<comment type="caution">
    <text evidence="3">The sequence shown here is derived from an EMBL/GenBank/DDBJ whole genome shotgun (WGS) entry which is preliminary data.</text>
</comment>
<dbReference type="AlphaFoldDB" id="A0A8H7AJW4"/>
<dbReference type="EMBL" id="JAACFV010000050">
    <property type="protein sequence ID" value="KAF7508759.1"/>
    <property type="molecule type" value="Genomic_DNA"/>
</dbReference>
<evidence type="ECO:0000313" key="4">
    <source>
        <dbReference type="Proteomes" id="UP000606974"/>
    </source>
</evidence>
<evidence type="ECO:0000313" key="3">
    <source>
        <dbReference type="EMBL" id="KAF7508759.1"/>
    </source>
</evidence>
<feature type="region of interest" description="Disordered" evidence="1">
    <location>
        <begin position="88"/>
        <end position="160"/>
    </location>
</feature>
<dbReference type="Proteomes" id="UP000606974">
    <property type="component" value="Unassembled WGS sequence"/>
</dbReference>